<dbReference type="Gene3D" id="3.30.70.3090">
    <property type="entry name" value="ORF SCO4226, nickel-binding ferredoxin-like monomer"/>
    <property type="match status" value="1"/>
</dbReference>
<keyword evidence="2" id="KW-1185">Reference proteome</keyword>
<evidence type="ECO:0000313" key="2">
    <source>
        <dbReference type="Proteomes" id="UP001500449"/>
    </source>
</evidence>
<dbReference type="RefSeq" id="WP_344421701.1">
    <property type="nucleotide sequence ID" value="NZ_BAAAQK010000018.1"/>
</dbReference>
<organism evidence="1 2">
    <name type="scientific">Pseudonocardia ailaonensis</name>
    <dbReference type="NCBI Taxonomy" id="367279"/>
    <lineage>
        <taxon>Bacteria</taxon>
        <taxon>Bacillati</taxon>
        <taxon>Actinomycetota</taxon>
        <taxon>Actinomycetes</taxon>
        <taxon>Pseudonocardiales</taxon>
        <taxon>Pseudonocardiaceae</taxon>
        <taxon>Pseudonocardia</taxon>
    </lineage>
</organism>
<comment type="caution">
    <text evidence="1">The sequence shown here is derived from an EMBL/GenBank/DDBJ whole genome shotgun (WGS) entry which is preliminary data.</text>
</comment>
<name>A0ABN2NCV7_9PSEU</name>
<evidence type="ECO:0000313" key="1">
    <source>
        <dbReference type="EMBL" id="GAA1863583.1"/>
    </source>
</evidence>
<protein>
    <submittedName>
        <fullName evidence="1">DUF4242 domain-containing protein</fullName>
    </submittedName>
</protein>
<dbReference type="Proteomes" id="UP001500449">
    <property type="component" value="Unassembled WGS sequence"/>
</dbReference>
<dbReference type="InterPro" id="IPR025336">
    <property type="entry name" value="SCO4226-like"/>
</dbReference>
<accession>A0ABN2NCV7</accession>
<reference evidence="1 2" key="1">
    <citation type="journal article" date="2019" name="Int. J. Syst. Evol. Microbiol.">
        <title>The Global Catalogue of Microorganisms (GCM) 10K type strain sequencing project: providing services to taxonomists for standard genome sequencing and annotation.</title>
        <authorList>
            <consortium name="The Broad Institute Genomics Platform"/>
            <consortium name="The Broad Institute Genome Sequencing Center for Infectious Disease"/>
            <person name="Wu L."/>
            <person name="Ma J."/>
        </authorList>
    </citation>
    <scope>NUCLEOTIDE SEQUENCE [LARGE SCALE GENOMIC DNA]</scope>
    <source>
        <strain evidence="1 2">JCM 16009</strain>
    </source>
</reference>
<dbReference type="Pfam" id="PF14026">
    <property type="entry name" value="SCO4226-like"/>
    <property type="match status" value="1"/>
</dbReference>
<sequence length="90" mass="9880">MARYLVERTFPDGLAIPADDRGAEVTRGVVAGNAQHGVTWVHSYINPERTATFCIYDGPSPESIREAAATTGLPVDRITEVSVLDPYFYH</sequence>
<dbReference type="InterPro" id="IPR042557">
    <property type="entry name" value="SCO4226"/>
</dbReference>
<proteinExistence type="predicted"/>
<gene>
    <name evidence="1" type="ORF">GCM10009836_49930</name>
</gene>
<dbReference type="EMBL" id="BAAAQK010000018">
    <property type="protein sequence ID" value="GAA1863583.1"/>
    <property type="molecule type" value="Genomic_DNA"/>
</dbReference>